<dbReference type="Gene3D" id="1.10.10.10">
    <property type="entry name" value="Winged helix-like DNA-binding domain superfamily/Winged helix DNA-binding domain"/>
    <property type="match status" value="1"/>
</dbReference>
<evidence type="ECO:0000259" key="5">
    <source>
        <dbReference type="Pfam" id="PF08281"/>
    </source>
</evidence>
<organism evidence="6 7">
    <name type="scientific">Microbacterium aurantiacum</name>
    <dbReference type="NCBI Taxonomy" id="162393"/>
    <lineage>
        <taxon>Bacteria</taxon>
        <taxon>Bacillati</taxon>
        <taxon>Actinomycetota</taxon>
        <taxon>Actinomycetes</taxon>
        <taxon>Micrococcales</taxon>
        <taxon>Microbacteriaceae</taxon>
        <taxon>Microbacterium</taxon>
    </lineage>
</organism>
<dbReference type="InterPro" id="IPR013324">
    <property type="entry name" value="RNA_pol_sigma_r3/r4-like"/>
</dbReference>
<dbReference type="Proteomes" id="UP001183582">
    <property type="component" value="Unassembled WGS sequence"/>
</dbReference>
<dbReference type="EMBL" id="JAHWXH010000005">
    <property type="protein sequence ID" value="MDS0246959.1"/>
    <property type="molecule type" value="Genomic_DNA"/>
</dbReference>
<sequence>MKTRELVMLVHWDGFSIASAARRLSMNESTARTRYGRALQRLERELREPTHRDRVGHTIAPNPT</sequence>
<protein>
    <recommendedName>
        <fullName evidence="5">RNA polymerase sigma factor 70 region 4 type 2 domain-containing protein</fullName>
    </recommendedName>
</protein>
<comment type="similarity">
    <text evidence="1">Belongs to the sigma-70 factor family. ECF subfamily.</text>
</comment>
<name>A0AAJ2HLI0_9MICO</name>
<dbReference type="Pfam" id="PF08281">
    <property type="entry name" value="Sigma70_r4_2"/>
    <property type="match status" value="1"/>
</dbReference>
<dbReference type="RefSeq" id="WP_375294619.1">
    <property type="nucleotide sequence ID" value="NZ_BAAAGR010000009.1"/>
</dbReference>
<comment type="caution">
    <text evidence="6">The sequence shown here is derived from an EMBL/GenBank/DDBJ whole genome shotgun (WGS) entry which is preliminary data.</text>
</comment>
<evidence type="ECO:0000313" key="6">
    <source>
        <dbReference type="EMBL" id="MDS0246959.1"/>
    </source>
</evidence>
<dbReference type="GO" id="GO:0006352">
    <property type="term" value="P:DNA-templated transcription initiation"/>
    <property type="evidence" value="ECO:0007669"/>
    <property type="project" value="InterPro"/>
</dbReference>
<evidence type="ECO:0000256" key="4">
    <source>
        <dbReference type="ARBA" id="ARBA00023163"/>
    </source>
</evidence>
<keyword evidence="2" id="KW-0805">Transcription regulation</keyword>
<feature type="domain" description="RNA polymerase sigma factor 70 region 4 type 2" evidence="5">
    <location>
        <begin position="2"/>
        <end position="42"/>
    </location>
</feature>
<evidence type="ECO:0000313" key="7">
    <source>
        <dbReference type="Proteomes" id="UP001183582"/>
    </source>
</evidence>
<dbReference type="InterPro" id="IPR036388">
    <property type="entry name" value="WH-like_DNA-bd_sf"/>
</dbReference>
<dbReference type="GO" id="GO:0003677">
    <property type="term" value="F:DNA binding"/>
    <property type="evidence" value="ECO:0007669"/>
    <property type="project" value="InterPro"/>
</dbReference>
<dbReference type="SUPFAM" id="SSF88659">
    <property type="entry name" value="Sigma3 and sigma4 domains of RNA polymerase sigma factors"/>
    <property type="match status" value="1"/>
</dbReference>
<keyword evidence="3" id="KW-0731">Sigma factor</keyword>
<proteinExistence type="inferred from homology"/>
<dbReference type="GO" id="GO:0016987">
    <property type="term" value="F:sigma factor activity"/>
    <property type="evidence" value="ECO:0007669"/>
    <property type="project" value="UniProtKB-KW"/>
</dbReference>
<evidence type="ECO:0000256" key="3">
    <source>
        <dbReference type="ARBA" id="ARBA00023082"/>
    </source>
</evidence>
<dbReference type="InterPro" id="IPR013249">
    <property type="entry name" value="RNA_pol_sigma70_r4_t2"/>
</dbReference>
<reference evidence="6 7" key="1">
    <citation type="submission" date="2021-06" db="EMBL/GenBank/DDBJ databases">
        <title>Genome-based taxonomic framework of Microbacterium strains isolated from marine environment, the description of four new species and reclassification of four preexisting species.</title>
        <authorList>
            <person name="Lee S.D."/>
            <person name="Kim S.-M."/>
            <person name="Byeon Y.-S."/>
            <person name="Yang H.L."/>
            <person name="Kim I.S."/>
        </authorList>
    </citation>
    <scope>NUCLEOTIDE SEQUENCE [LARGE SCALE GENOMIC DNA]</scope>
    <source>
        <strain evidence="6 7">KACC 20514</strain>
    </source>
</reference>
<evidence type="ECO:0000256" key="1">
    <source>
        <dbReference type="ARBA" id="ARBA00010641"/>
    </source>
</evidence>
<dbReference type="AlphaFoldDB" id="A0AAJ2HLI0"/>
<gene>
    <name evidence="6" type="ORF">KZC50_15280</name>
</gene>
<keyword evidence="4" id="KW-0804">Transcription</keyword>
<evidence type="ECO:0000256" key="2">
    <source>
        <dbReference type="ARBA" id="ARBA00023015"/>
    </source>
</evidence>
<dbReference type="GeneID" id="301459692"/>
<accession>A0AAJ2HLI0</accession>